<feature type="compositionally biased region" description="Polar residues" evidence="8">
    <location>
        <begin position="408"/>
        <end position="421"/>
    </location>
</feature>
<dbReference type="Gene3D" id="1.10.510.10">
    <property type="entry name" value="Transferase(Phosphotransferase) domain 1"/>
    <property type="match status" value="1"/>
</dbReference>
<gene>
    <name evidence="10" type="ORF">DdX_02336</name>
</gene>
<feature type="region of interest" description="Disordered" evidence="8">
    <location>
        <begin position="405"/>
        <end position="552"/>
    </location>
</feature>
<feature type="compositionally biased region" description="Polar residues" evidence="8">
    <location>
        <begin position="680"/>
        <end position="691"/>
    </location>
</feature>
<dbReference type="SUPFAM" id="SSF56112">
    <property type="entry name" value="Protein kinase-like (PK-like)"/>
    <property type="match status" value="1"/>
</dbReference>
<accession>A0AAD4NCC3</accession>
<evidence type="ECO:0000256" key="5">
    <source>
        <dbReference type="ARBA" id="ARBA00022777"/>
    </source>
</evidence>
<feature type="compositionally biased region" description="Low complexity" evidence="8">
    <location>
        <begin position="454"/>
        <end position="478"/>
    </location>
</feature>
<dbReference type="PROSITE" id="PS00107">
    <property type="entry name" value="PROTEIN_KINASE_ATP"/>
    <property type="match status" value="1"/>
</dbReference>
<keyword evidence="5 10" id="KW-0418">Kinase</keyword>
<keyword evidence="4 7" id="KW-0547">Nucleotide-binding</keyword>
<keyword evidence="3" id="KW-0808">Transferase</keyword>
<dbReference type="Gene3D" id="3.30.200.20">
    <property type="entry name" value="Phosphorylase Kinase, domain 1"/>
    <property type="match status" value="1"/>
</dbReference>
<protein>
    <submittedName>
        <fullName evidence="10">Protein kinase domain-containing protein</fullName>
    </submittedName>
</protein>
<evidence type="ECO:0000313" key="10">
    <source>
        <dbReference type="EMBL" id="KAI1725663.1"/>
    </source>
</evidence>
<reference evidence="10" key="1">
    <citation type="submission" date="2022-01" db="EMBL/GenBank/DDBJ databases">
        <title>Genome Sequence Resource for Two Populations of Ditylenchus destructor, the Migratory Endoparasitic Phytonematode.</title>
        <authorList>
            <person name="Zhang H."/>
            <person name="Lin R."/>
            <person name="Xie B."/>
        </authorList>
    </citation>
    <scope>NUCLEOTIDE SEQUENCE</scope>
    <source>
        <strain evidence="10">BazhouSP</strain>
    </source>
</reference>
<feature type="compositionally biased region" description="Basic and acidic residues" evidence="8">
    <location>
        <begin position="731"/>
        <end position="746"/>
    </location>
</feature>
<dbReference type="InterPro" id="IPR000719">
    <property type="entry name" value="Prot_kinase_dom"/>
</dbReference>
<comment type="caution">
    <text evidence="10">The sequence shown here is derived from an EMBL/GenBank/DDBJ whole genome shotgun (WGS) entry which is preliminary data.</text>
</comment>
<feature type="region of interest" description="Disordered" evidence="8">
    <location>
        <begin position="680"/>
        <end position="751"/>
    </location>
</feature>
<comment type="cofactor">
    <cofactor evidence="1">
        <name>Mg(2+)</name>
        <dbReference type="ChEBI" id="CHEBI:18420"/>
    </cofactor>
</comment>
<evidence type="ECO:0000256" key="6">
    <source>
        <dbReference type="ARBA" id="ARBA00022840"/>
    </source>
</evidence>
<organism evidence="10 11">
    <name type="scientific">Ditylenchus destructor</name>
    <dbReference type="NCBI Taxonomy" id="166010"/>
    <lineage>
        <taxon>Eukaryota</taxon>
        <taxon>Metazoa</taxon>
        <taxon>Ecdysozoa</taxon>
        <taxon>Nematoda</taxon>
        <taxon>Chromadorea</taxon>
        <taxon>Rhabditida</taxon>
        <taxon>Tylenchina</taxon>
        <taxon>Tylenchomorpha</taxon>
        <taxon>Sphaerularioidea</taxon>
        <taxon>Anguinidae</taxon>
        <taxon>Anguininae</taxon>
        <taxon>Ditylenchus</taxon>
    </lineage>
</organism>
<dbReference type="PROSITE" id="PS50011">
    <property type="entry name" value="PROTEIN_KINASE_DOM"/>
    <property type="match status" value="1"/>
</dbReference>
<dbReference type="GO" id="GO:0005634">
    <property type="term" value="C:nucleus"/>
    <property type="evidence" value="ECO:0007669"/>
    <property type="project" value="TreeGrafter"/>
</dbReference>
<feature type="binding site" evidence="7">
    <location>
        <position position="86"/>
    </location>
    <ligand>
        <name>ATP</name>
        <dbReference type="ChEBI" id="CHEBI:30616"/>
    </ligand>
</feature>
<evidence type="ECO:0000256" key="1">
    <source>
        <dbReference type="ARBA" id="ARBA00001946"/>
    </source>
</evidence>
<dbReference type="InterPro" id="IPR011009">
    <property type="entry name" value="Kinase-like_dom_sf"/>
</dbReference>
<dbReference type="FunFam" id="1.10.510.10:FF:000571">
    <property type="entry name" value="Maternal embryonic leucine zipper kinase"/>
    <property type="match status" value="1"/>
</dbReference>
<dbReference type="Pfam" id="PF00069">
    <property type="entry name" value="Pkinase"/>
    <property type="match status" value="1"/>
</dbReference>
<name>A0AAD4NCC3_9BILA</name>
<evidence type="ECO:0000256" key="7">
    <source>
        <dbReference type="PROSITE-ProRule" id="PRU10141"/>
    </source>
</evidence>
<feature type="compositionally biased region" description="Basic and acidic residues" evidence="8">
    <location>
        <begin position="537"/>
        <end position="547"/>
    </location>
</feature>
<feature type="region of interest" description="Disordered" evidence="8">
    <location>
        <begin position="598"/>
        <end position="622"/>
    </location>
</feature>
<keyword evidence="6 7" id="KW-0067">ATP-binding</keyword>
<dbReference type="SMART" id="SM00220">
    <property type="entry name" value="S_TKc"/>
    <property type="match status" value="1"/>
</dbReference>
<sequence>MVILGNAAALAAMSAADQSSSVFRVDEGDHYQDDWVPPFDFRDGIQIRTAEKFNDYYELYEEIGEGKFGKVYRCIEKATGLTLAAKSIRLKKDTDFQKVEKEVNIMTQMRHRCIAQIYDAFATSTNDVILIMEIVEGGELFERVAAENYILTETAVSMIVYQICEAIRYIHSQNIIHLDLKPENIMCVSQTGNQIKLIDFGLAQHFDGQSDLLFMAGTPEFAAPEVIKYEPLDFHTDMWSLGVITYILLSGVSPFLGDNVALTYCNVERGKYEFCEEFNENCISDEAKDFIQKLLVLDKHKRMLPDDCMKHPWIVQVSEDRKLDIGKFRSYYRNRKFRRLVFGVLFINSVARMMNTLKEKKSEHGIEYMKTLLNAVGDSNEGEPSSGLGTSGAGNLMKNMFSKRRRNVTTSGGDKPGTSSGEELHAKAKRQNKNVSGEFKQKKQPVCEVKSDASITSKSTTITLSVPPSSASEASSAEDNGTVEKSSARSPTMKRRGEEKAKRAKSASRKASSTEQEAKKPKKTTSPVPQMLSETSKSADKSEDTKANSDVITKSAIIPQVKVIPADQAVESKVKRLAKLADPNTAPFQLPVACAVPIKPKTPEIGPNKIVTTSSPASDSEIKTTVKKVVKKIKKDAVEINTIPQKGDPIPMGQQDILKTKIFSATSAKPATAILQARPMSSCTQNKQTENNQKEEVRFQLPVASYGSRPTTPVNDVQDARSKLKSVNRPKTPELEESLERPKTSELSKSGGLVGSLLKKLEQNADTPAINMAVSGYVPPSRPITPIPQAGTKAQLVKKGHGSAEDISKIKERTEEEKQKRKVRRVRKTTTAVLVSSEQPQDKKPGGSTLLPLNLERKTVTEKKTCVKNSVSKKESSAGGTGKVEKQTANSSTCEVKVHSATTVDDIAKSKKSRERAEAVYAKSTTSVEKDKQSKKINSEKCEVLNISKEQLMEKCEKMDLKQNKVENGTPLSIGRLSLSEVDKSRLVVAGKMDNGKHSDVLGSALVAEKKKLRKAQVSLNGEEEIACEEVSQKLLISGGTTVKFTQMTSTHGPKEKSAVKKKDKTEKTTYRSLGNLAVSEPDSSLAKKNVTFSHDVLISDGAEGSSHSRLNKPRIQIGQSIGERRPKSESDVSYNNKISSEDAPGGVAKHRDSKSLQSQTSVDDSQDAFDFNLLRIRLQQRIMGVKDDDDVATEEENRKKTEMRVQRVDTGNTQRAMKKWMSLDKQAATNPLNFHLTEW</sequence>
<dbReference type="Proteomes" id="UP001201812">
    <property type="component" value="Unassembled WGS sequence"/>
</dbReference>
<dbReference type="GO" id="GO:0035556">
    <property type="term" value="P:intracellular signal transduction"/>
    <property type="evidence" value="ECO:0007669"/>
    <property type="project" value="TreeGrafter"/>
</dbReference>
<dbReference type="InterPro" id="IPR008271">
    <property type="entry name" value="Ser/Thr_kinase_AS"/>
</dbReference>
<dbReference type="EMBL" id="JAKKPZ010000002">
    <property type="protein sequence ID" value="KAI1725663.1"/>
    <property type="molecule type" value="Genomic_DNA"/>
</dbReference>
<evidence type="ECO:0000256" key="4">
    <source>
        <dbReference type="ARBA" id="ARBA00022741"/>
    </source>
</evidence>
<feature type="region of interest" description="Disordered" evidence="8">
    <location>
        <begin position="377"/>
        <end position="396"/>
    </location>
</feature>
<feature type="region of interest" description="Disordered" evidence="8">
    <location>
        <begin position="1102"/>
        <end position="1163"/>
    </location>
</feature>
<proteinExistence type="predicted"/>
<dbReference type="PANTHER" id="PTHR24342:SF20">
    <property type="entry name" value="MYOSIN LIGHT CHAIN KINASE, SMOOTH MUSCLE"/>
    <property type="match status" value="1"/>
</dbReference>
<keyword evidence="11" id="KW-1185">Reference proteome</keyword>
<dbReference type="GO" id="GO:0005524">
    <property type="term" value="F:ATP binding"/>
    <property type="evidence" value="ECO:0007669"/>
    <property type="project" value="UniProtKB-UniRule"/>
</dbReference>
<feature type="domain" description="Protein kinase" evidence="9">
    <location>
        <begin position="57"/>
        <end position="314"/>
    </location>
</feature>
<evidence type="ECO:0000256" key="2">
    <source>
        <dbReference type="ARBA" id="ARBA00022527"/>
    </source>
</evidence>
<evidence type="ECO:0000313" key="11">
    <source>
        <dbReference type="Proteomes" id="UP001201812"/>
    </source>
</evidence>
<evidence type="ECO:0000256" key="3">
    <source>
        <dbReference type="ARBA" id="ARBA00022679"/>
    </source>
</evidence>
<feature type="region of interest" description="Disordered" evidence="8">
    <location>
        <begin position="783"/>
        <end position="855"/>
    </location>
</feature>
<feature type="compositionally biased region" description="Polar residues" evidence="8">
    <location>
        <begin position="524"/>
        <end position="536"/>
    </location>
</feature>
<dbReference type="PROSITE" id="PS00108">
    <property type="entry name" value="PROTEIN_KINASE_ST"/>
    <property type="match status" value="1"/>
</dbReference>
<keyword evidence="2" id="KW-0723">Serine/threonine-protein kinase</keyword>
<dbReference type="AlphaFoldDB" id="A0AAD4NCC3"/>
<dbReference type="InterPro" id="IPR017441">
    <property type="entry name" value="Protein_kinase_ATP_BS"/>
</dbReference>
<feature type="compositionally biased region" description="Basic and acidic residues" evidence="8">
    <location>
        <begin position="1053"/>
        <end position="1067"/>
    </location>
</feature>
<evidence type="ECO:0000256" key="8">
    <source>
        <dbReference type="SAM" id="MobiDB-lite"/>
    </source>
</evidence>
<dbReference type="PANTHER" id="PTHR24342">
    <property type="entry name" value="SERINE/THREONINE-PROTEIN KINASE 17"/>
    <property type="match status" value="1"/>
</dbReference>
<feature type="region of interest" description="Disordered" evidence="8">
    <location>
        <begin position="867"/>
        <end position="935"/>
    </location>
</feature>
<dbReference type="GO" id="GO:0004674">
    <property type="term" value="F:protein serine/threonine kinase activity"/>
    <property type="evidence" value="ECO:0007669"/>
    <property type="project" value="UniProtKB-KW"/>
</dbReference>
<feature type="compositionally biased region" description="Basic and acidic residues" evidence="8">
    <location>
        <begin position="802"/>
        <end position="819"/>
    </location>
</feature>
<evidence type="ECO:0000259" key="9">
    <source>
        <dbReference type="PROSITE" id="PS50011"/>
    </source>
</evidence>
<feature type="region of interest" description="Disordered" evidence="8">
    <location>
        <begin position="1047"/>
        <end position="1067"/>
    </location>
</feature>
<dbReference type="GO" id="GO:0043065">
    <property type="term" value="P:positive regulation of apoptotic process"/>
    <property type="evidence" value="ECO:0007669"/>
    <property type="project" value="TreeGrafter"/>
</dbReference>